<protein>
    <submittedName>
        <fullName evidence="1">Uncharacterized protein</fullName>
    </submittedName>
</protein>
<reference evidence="1" key="1">
    <citation type="journal article" date="2015" name="Nature">
        <title>Complex archaea that bridge the gap between prokaryotes and eukaryotes.</title>
        <authorList>
            <person name="Spang A."/>
            <person name="Saw J.H."/>
            <person name="Jorgensen S.L."/>
            <person name="Zaremba-Niedzwiedzka K."/>
            <person name="Martijn J."/>
            <person name="Lind A.E."/>
            <person name="van Eijk R."/>
            <person name="Schleper C."/>
            <person name="Guy L."/>
            <person name="Ettema T.J."/>
        </authorList>
    </citation>
    <scope>NUCLEOTIDE SEQUENCE</scope>
</reference>
<proteinExistence type="predicted"/>
<accession>A0A0F9NH16</accession>
<dbReference type="EMBL" id="LAZR01008140">
    <property type="protein sequence ID" value="KKM80702.1"/>
    <property type="molecule type" value="Genomic_DNA"/>
</dbReference>
<organism evidence="1">
    <name type="scientific">marine sediment metagenome</name>
    <dbReference type="NCBI Taxonomy" id="412755"/>
    <lineage>
        <taxon>unclassified sequences</taxon>
        <taxon>metagenomes</taxon>
        <taxon>ecological metagenomes</taxon>
    </lineage>
</organism>
<comment type="caution">
    <text evidence="1">The sequence shown here is derived from an EMBL/GenBank/DDBJ whole genome shotgun (WGS) entry which is preliminary data.</text>
</comment>
<dbReference type="AlphaFoldDB" id="A0A0F9NH16"/>
<gene>
    <name evidence="1" type="ORF">LCGC14_1337250</name>
</gene>
<name>A0A0F9NH16_9ZZZZ</name>
<evidence type="ECO:0000313" key="1">
    <source>
        <dbReference type="EMBL" id="KKM80702.1"/>
    </source>
</evidence>
<sequence length="85" mass="9439">MVVMLAVYHLLTGNGEVYLGETKPGRNLGVYTVRAYDADLDVCLLRHDDRLREGCCLPVREVYTQIGAFLPVTVPSRKVVSDQGD</sequence>